<proteinExistence type="predicted"/>
<accession>A0A6U8PX43</accession>
<sequence>MLVFASALAASTDLEARVAALEARLTRDASAHRPEPRTPLFGSATGGTGTLTGTWTDHAAMIACPISGSVESVRTHELALAESEGGSGALRGTLCSSRALNSTYTLQWCEPVVGMLDPPVGDFWLTSKKPTAYQSDYPLVVSGRVVPATEIPSLSIFVIHPGTGVSRATLRKTADMPAPESIPTFISFKCGDCLICDCE</sequence>
<gene>
    <name evidence="1" type="ORF">EHUX00137_LOCUS18903</name>
</gene>
<protein>
    <submittedName>
        <fullName evidence="1">Uncharacterized protein</fullName>
    </submittedName>
</protein>
<evidence type="ECO:0000313" key="1">
    <source>
        <dbReference type="EMBL" id="CAE0551654.1"/>
    </source>
</evidence>
<dbReference type="EMBL" id="HBIR01024633">
    <property type="protein sequence ID" value="CAE0551654.1"/>
    <property type="molecule type" value="Transcribed_RNA"/>
</dbReference>
<name>A0A6U8PX43_EMIHU</name>
<reference evidence="1" key="1">
    <citation type="submission" date="2021-01" db="EMBL/GenBank/DDBJ databases">
        <authorList>
            <person name="Corre E."/>
            <person name="Pelletier E."/>
            <person name="Niang G."/>
            <person name="Scheremetjew M."/>
            <person name="Finn R."/>
            <person name="Kale V."/>
            <person name="Holt S."/>
            <person name="Cochrane G."/>
            <person name="Meng A."/>
            <person name="Brown T."/>
            <person name="Cohen L."/>
        </authorList>
    </citation>
    <scope>NUCLEOTIDE SEQUENCE</scope>
    <source>
        <strain evidence="1">379</strain>
    </source>
</reference>
<organism evidence="1">
    <name type="scientific">Emiliania huxleyi</name>
    <name type="common">Coccolithophore</name>
    <name type="synonym">Pontosphaera huxleyi</name>
    <dbReference type="NCBI Taxonomy" id="2903"/>
    <lineage>
        <taxon>Eukaryota</taxon>
        <taxon>Haptista</taxon>
        <taxon>Haptophyta</taxon>
        <taxon>Prymnesiophyceae</taxon>
        <taxon>Isochrysidales</taxon>
        <taxon>Noelaerhabdaceae</taxon>
        <taxon>Emiliania</taxon>
    </lineage>
</organism>
<dbReference type="AlphaFoldDB" id="A0A6U8PX43"/>